<keyword evidence="2" id="KW-0408">Iron</keyword>
<dbReference type="GO" id="GO:0018683">
    <property type="term" value="F:camphor 5-monooxygenase activity"/>
    <property type="evidence" value="ECO:0007669"/>
    <property type="project" value="UniProtKB-EC"/>
</dbReference>
<evidence type="ECO:0000256" key="1">
    <source>
        <dbReference type="ARBA" id="ARBA00010617"/>
    </source>
</evidence>
<dbReference type="KEGG" id="sgi:SGRAN_3283"/>
<evidence type="ECO:0000313" key="5">
    <source>
        <dbReference type="Proteomes" id="UP000058599"/>
    </source>
</evidence>
<evidence type="ECO:0000256" key="3">
    <source>
        <dbReference type="SAM" id="MobiDB-lite"/>
    </source>
</evidence>
<dbReference type="InterPro" id="IPR036396">
    <property type="entry name" value="Cyt_P450_sf"/>
</dbReference>
<dbReference type="PANTHER" id="PTHR46696">
    <property type="entry name" value="P450, PUTATIVE (EUROFUNG)-RELATED"/>
    <property type="match status" value="1"/>
</dbReference>
<dbReference type="InterPro" id="IPR001128">
    <property type="entry name" value="Cyt_P450"/>
</dbReference>
<dbReference type="PROSITE" id="PS00086">
    <property type="entry name" value="CYTOCHROME_P450"/>
    <property type="match status" value="1"/>
</dbReference>
<accession>A0AA86GNT3</accession>
<dbReference type="Pfam" id="PF00067">
    <property type="entry name" value="p450"/>
    <property type="match status" value="1"/>
</dbReference>
<dbReference type="AlphaFoldDB" id="A0AA86GNT3"/>
<dbReference type="Gene3D" id="1.10.630.10">
    <property type="entry name" value="Cytochrome P450"/>
    <property type="match status" value="1"/>
</dbReference>
<name>A0AA86GNT3_9SPHN</name>
<dbReference type="Proteomes" id="UP000058599">
    <property type="component" value="Chromosome"/>
</dbReference>
<dbReference type="InterPro" id="IPR017972">
    <property type="entry name" value="Cyt_P450_CS"/>
</dbReference>
<keyword evidence="2" id="KW-0503">Monooxygenase</keyword>
<keyword evidence="2" id="KW-0479">Metal-binding</keyword>
<feature type="compositionally biased region" description="Basic and acidic residues" evidence="3">
    <location>
        <begin position="8"/>
        <end position="20"/>
    </location>
</feature>
<comment type="similarity">
    <text evidence="1 2">Belongs to the cytochrome P450 family.</text>
</comment>
<sequence>MATEAPATDDRARTERPPHVPADRVYEIDMYKPDGIETEGYLKSWKTLQDKDLPGLVWSPFNGGHWVATRGALISEIYKDPERFSSQVLFIPKAAGEAYSMVPSKMDPPEHRSYREVVDRGLNLRSIREREPQVRAIAVELLDSFAKRGHCDFGKDFSDEFPIRVFMAIADLPMADAPKLRAFASGMTRPGGNTPEEMAANLDRANKSFFDYVEVLIQERRGKGGTDIISLCIHSEIDGKPMPHQKLLGMISLLLLAGLDSVTNFMNMMMDFLARHPGTVRQLADNPADIKRAVEEMFRRFPLVAAARMIARDIELDGVELKAGEMVLLPTALSGLDERQNPDPWKLDVKRGRPAHSTFGEGPHRCAGLHLARLETTILLEEWIQRIPEFRAKAGSEPHYESGVVASVENIHLEWDVA</sequence>
<dbReference type="PRINTS" id="PR00359">
    <property type="entry name" value="BP450"/>
</dbReference>
<dbReference type="GO" id="GO:0020037">
    <property type="term" value="F:heme binding"/>
    <property type="evidence" value="ECO:0007669"/>
    <property type="project" value="InterPro"/>
</dbReference>
<dbReference type="EMBL" id="CP012199">
    <property type="protein sequence ID" value="AMG75626.1"/>
    <property type="molecule type" value="Genomic_DNA"/>
</dbReference>
<dbReference type="RefSeq" id="WP_067185508.1">
    <property type="nucleotide sequence ID" value="NZ_CP012199.1"/>
</dbReference>
<gene>
    <name evidence="4" type="primary">camC2</name>
    <name evidence="4" type="ORF">SGRAN_3283</name>
</gene>
<dbReference type="GO" id="GO:0005506">
    <property type="term" value="F:iron ion binding"/>
    <property type="evidence" value="ECO:0007669"/>
    <property type="project" value="InterPro"/>
</dbReference>
<keyword evidence="2 4" id="KW-0560">Oxidoreductase</keyword>
<dbReference type="PANTHER" id="PTHR46696:SF6">
    <property type="entry name" value="P450, PUTATIVE (EUROFUNG)-RELATED"/>
    <property type="match status" value="1"/>
</dbReference>
<dbReference type="SUPFAM" id="SSF48264">
    <property type="entry name" value="Cytochrome P450"/>
    <property type="match status" value="1"/>
</dbReference>
<organism evidence="4 5">
    <name type="scientific">Sphingopyxis granuli</name>
    <dbReference type="NCBI Taxonomy" id="267128"/>
    <lineage>
        <taxon>Bacteria</taxon>
        <taxon>Pseudomonadati</taxon>
        <taxon>Pseudomonadota</taxon>
        <taxon>Alphaproteobacteria</taxon>
        <taxon>Sphingomonadales</taxon>
        <taxon>Sphingomonadaceae</taxon>
        <taxon>Sphingopyxis</taxon>
    </lineage>
</organism>
<evidence type="ECO:0000313" key="4">
    <source>
        <dbReference type="EMBL" id="AMG75626.1"/>
    </source>
</evidence>
<dbReference type="InterPro" id="IPR002397">
    <property type="entry name" value="Cyt_P450_B"/>
</dbReference>
<evidence type="ECO:0000256" key="2">
    <source>
        <dbReference type="RuleBase" id="RU000461"/>
    </source>
</evidence>
<protein>
    <submittedName>
        <fullName evidence="4">Camphor 5-monooxygenase</fullName>
        <ecNumber evidence="4">1.14.15.1</ecNumber>
    </submittedName>
</protein>
<feature type="region of interest" description="Disordered" evidence="3">
    <location>
        <begin position="1"/>
        <end position="20"/>
    </location>
</feature>
<dbReference type="EC" id="1.14.15.1" evidence="4"/>
<dbReference type="CDD" id="cd11035">
    <property type="entry name" value="P450cam-like"/>
    <property type="match status" value="1"/>
</dbReference>
<keyword evidence="5" id="KW-1185">Reference proteome</keyword>
<reference evidence="4 5" key="1">
    <citation type="journal article" date="2016" name="BMC Genomics">
        <title>Genomic analysis of the nitrate-respiring Sphingopyxis granuli (formerly Sphingomonas macrogoltabida) strain TFA.</title>
        <authorList>
            <person name="Garcia-Romero I."/>
            <person name="Perez-Pulido A.J."/>
            <person name="Gonzalez-Flores Y.E."/>
            <person name="Reyes-Ramirez F."/>
            <person name="Santero E."/>
            <person name="Floriano B."/>
        </authorList>
    </citation>
    <scope>NUCLEOTIDE SEQUENCE [LARGE SCALE GENOMIC DNA]</scope>
    <source>
        <strain evidence="4 5">TFA</strain>
    </source>
</reference>
<keyword evidence="2" id="KW-0349">Heme</keyword>
<proteinExistence type="inferred from homology"/>